<dbReference type="Pfam" id="PF00179">
    <property type="entry name" value="UQ_con"/>
    <property type="match status" value="1"/>
</dbReference>
<keyword evidence="2" id="KW-0472">Membrane</keyword>
<sequence length="222" mass="24441">MSGQPSDKCIKRLTQEQKLIRASPPEFIKTTPDEGNILVWYYVLDGPQGTPYEGGKFLGKVKFPPDYPFAPPSIMMTTPNGRFKTDTRLCLSISDFHPKDWNPIWNAGTILTGLLSFMVGTDQTHGSVETSNAHKRELAKKSHRFNLTQPYYEKLFPEDFATSKEKVAAEAATNSEGGNSGDGDDDQSSKNPLTDLTSRILQGVMMGSIGAIFLYAFFGSGS</sequence>
<keyword evidence="5" id="KW-1185">Reference proteome</keyword>
<dbReference type="OrthoDB" id="1158011at2759"/>
<feature type="domain" description="UBC core" evidence="3">
    <location>
        <begin position="8"/>
        <end position="165"/>
    </location>
</feature>
<dbReference type="InterPro" id="IPR000608">
    <property type="entry name" value="UBC"/>
</dbReference>
<dbReference type="PROSITE" id="PS50127">
    <property type="entry name" value="UBC_2"/>
    <property type="match status" value="1"/>
</dbReference>
<evidence type="ECO:0000256" key="1">
    <source>
        <dbReference type="SAM" id="MobiDB-lite"/>
    </source>
</evidence>
<dbReference type="FunFam" id="3.10.110.10:FF:000109">
    <property type="entry name" value="Ubiquitin-conjugating enzyme E2 J2-like"/>
    <property type="match status" value="1"/>
</dbReference>
<evidence type="ECO:0000313" key="4">
    <source>
        <dbReference type="EMBL" id="CUI15147.1"/>
    </source>
</evidence>
<dbReference type="CDD" id="cd23799">
    <property type="entry name" value="UBCc_UBE2J"/>
    <property type="match status" value="1"/>
</dbReference>
<organism evidence="4 5">
    <name type="scientific">Bodo saltans</name>
    <name type="common">Flagellated protozoan</name>
    <dbReference type="NCBI Taxonomy" id="75058"/>
    <lineage>
        <taxon>Eukaryota</taxon>
        <taxon>Discoba</taxon>
        <taxon>Euglenozoa</taxon>
        <taxon>Kinetoplastea</taxon>
        <taxon>Metakinetoplastina</taxon>
        <taxon>Eubodonida</taxon>
        <taxon>Bodonidae</taxon>
        <taxon>Bodo</taxon>
    </lineage>
</organism>
<dbReference type="Gene3D" id="3.10.110.10">
    <property type="entry name" value="Ubiquitin Conjugating Enzyme"/>
    <property type="match status" value="1"/>
</dbReference>
<keyword evidence="2" id="KW-0812">Transmembrane</keyword>
<evidence type="ECO:0000313" key="5">
    <source>
        <dbReference type="Proteomes" id="UP000051952"/>
    </source>
</evidence>
<protein>
    <submittedName>
        <fullName evidence="4">Ubiquitin-conjugating enzyme E2 6, putative</fullName>
    </submittedName>
</protein>
<feature type="region of interest" description="Disordered" evidence="1">
    <location>
        <begin position="167"/>
        <end position="193"/>
    </location>
</feature>
<dbReference type="SUPFAM" id="SSF54495">
    <property type="entry name" value="UBC-like"/>
    <property type="match status" value="1"/>
</dbReference>
<evidence type="ECO:0000256" key="2">
    <source>
        <dbReference type="SAM" id="Phobius"/>
    </source>
</evidence>
<evidence type="ECO:0000259" key="3">
    <source>
        <dbReference type="PROSITE" id="PS50127"/>
    </source>
</evidence>
<reference evidence="5" key="1">
    <citation type="submission" date="2015-09" db="EMBL/GenBank/DDBJ databases">
        <authorList>
            <consortium name="Pathogen Informatics"/>
        </authorList>
    </citation>
    <scope>NUCLEOTIDE SEQUENCE [LARGE SCALE GENOMIC DNA]</scope>
    <source>
        <strain evidence="5">Lake Konstanz</strain>
    </source>
</reference>
<feature type="transmembrane region" description="Helical" evidence="2">
    <location>
        <begin position="200"/>
        <end position="218"/>
    </location>
</feature>
<name>A0A0S4KHH6_BODSA</name>
<gene>
    <name evidence="4" type="ORF">BSAL_27705</name>
</gene>
<dbReference type="VEuPathDB" id="TriTrypDB:BSAL_27705"/>
<dbReference type="InterPro" id="IPR050113">
    <property type="entry name" value="Ub_conjugating_enzyme"/>
</dbReference>
<dbReference type="Proteomes" id="UP000051952">
    <property type="component" value="Unassembled WGS sequence"/>
</dbReference>
<dbReference type="OMA" id="FTNYHPE"/>
<keyword evidence="2" id="KW-1133">Transmembrane helix</keyword>
<dbReference type="PANTHER" id="PTHR24067">
    <property type="entry name" value="UBIQUITIN-CONJUGATING ENZYME E2"/>
    <property type="match status" value="1"/>
</dbReference>
<dbReference type="InterPro" id="IPR016135">
    <property type="entry name" value="UBQ-conjugating_enzyme/RWD"/>
</dbReference>
<proteinExistence type="predicted"/>
<dbReference type="EMBL" id="CYKH01001850">
    <property type="protein sequence ID" value="CUI15147.1"/>
    <property type="molecule type" value="Genomic_DNA"/>
</dbReference>
<dbReference type="AlphaFoldDB" id="A0A0S4KHH6"/>
<dbReference type="SMART" id="SM00212">
    <property type="entry name" value="UBCc"/>
    <property type="match status" value="1"/>
</dbReference>
<accession>A0A0S4KHH6</accession>